<accession>A0A2W4ZCL2</accession>
<dbReference type="SUPFAM" id="SSF53613">
    <property type="entry name" value="Ribokinase-like"/>
    <property type="match status" value="1"/>
</dbReference>
<protein>
    <submittedName>
        <fullName evidence="2">Nucleoside 2-deoxyribosyltransferase</fullName>
    </submittedName>
</protein>
<organism evidence="2 3">
    <name type="scientific">Sphingomonas hengshuiensis</name>
    <dbReference type="NCBI Taxonomy" id="1609977"/>
    <lineage>
        <taxon>Bacteria</taxon>
        <taxon>Pseudomonadati</taxon>
        <taxon>Pseudomonadota</taxon>
        <taxon>Alphaproteobacteria</taxon>
        <taxon>Sphingomonadales</taxon>
        <taxon>Sphingomonadaceae</taxon>
        <taxon>Sphingomonas</taxon>
    </lineage>
</organism>
<dbReference type="InterPro" id="IPR007710">
    <property type="entry name" value="Nucleoside_deoxyribTrfase"/>
</dbReference>
<dbReference type="Pfam" id="PF05014">
    <property type="entry name" value="Nuc_deoxyrib_tr"/>
    <property type="match status" value="1"/>
</dbReference>
<dbReference type="Gene3D" id="3.40.50.450">
    <property type="match status" value="1"/>
</dbReference>
<dbReference type="GO" id="GO:0016740">
    <property type="term" value="F:transferase activity"/>
    <property type="evidence" value="ECO:0007669"/>
    <property type="project" value="UniProtKB-KW"/>
</dbReference>
<dbReference type="Pfam" id="PF00294">
    <property type="entry name" value="PfkB"/>
    <property type="match status" value="1"/>
</dbReference>
<evidence type="ECO:0000259" key="1">
    <source>
        <dbReference type="Pfam" id="PF00294"/>
    </source>
</evidence>
<keyword evidence="2" id="KW-0808">Transferase</keyword>
<evidence type="ECO:0000313" key="3">
    <source>
        <dbReference type="Proteomes" id="UP000248614"/>
    </source>
</evidence>
<evidence type="ECO:0000313" key="2">
    <source>
        <dbReference type="EMBL" id="PZO78332.1"/>
    </source>
</evidence>
<feature type="domain" description="Carbohydrate kinase PfkB" evidence="1">
    <location>
        <begin position="148"/>
        <end position="242"/>
    </location>
</feature>
<dbReference type="Proteomes" id="UP000248614">
    <property type="component" value="Unassembled WGS sequence"/>
</dbReference>
<sequence>MTTVVGGVYVERCVEPHWDDVYGSAGRAAAAISAAVADVRLVTYRAEPLAEAFDSLVNAYGLVIQGPLVRFEVAFDYFHPLATPRITPRPDAIPWNEPIRIEDEVVLRFGMLEGDAIVSAATAVYDPQSAFDPRPFGENGSTAGRLAMILNQLEARRFADEPDARKAAEAILAKGDAAVVVLKMGSQGALVLTSEGVDHVPAYRSGNVFKIGSGDVFSAAFTQFWAVEGRSPREAADLASRAVSRYVDTRSLPIPSADDLMAEDLVPLEAATGRVYLAAPFFNLAERWVVEEVRNQLVDMGVPVFSPLHEIGEGPGEIVAPQDLAGLDECQVVLAILNGSDAGTVFEVGYAVAKGIPVVALAQNMRPEDLKMPQGTGCTIVSDLATAIYQAVWALK</sequence>
<proteinExistence type="predicted"/>
<dbReference type="EMBL" id="QFNF01000012">
    <property type="protein sequence ID" value="PZO78332.1"/>
    <property type="molecule type" value="Genomic_DNA"/>
</dbReference>
<dbReference type="InterPro" id="IPR029056">
    <property type="entry name" value="Ribokinase-like"/>
</dbReference>
<dbReference type="SUPFAM" id="SSF52309">
    <property type="entry name" value="N-(deoxy)ribosyltransferase-like"/>
    <property type="match status" value="1"/>
</dbReference>
<gene>
    <name evidence="2" type="ORF">DI632_06655</name>
</gene>
<comment type="caution">
    <text evidence="2">The sequence shown here is derived from an EMBL/GenBank/DDBJ whole genome shotgun (WGS) entry which is preliminary data.</text>
</comment>
<reference evidence="2 3" key="1">
    <citation type="submission" date="2017-08" db="EMBL/GenBank/DDBJ databases">
        <title>Infants hospitalized years apart are colonized by the same room-sourced microbial strains.</title>
        <authorList>
            <person name="Brooks B."/>
            <person name="Olm M.R."/>
            <person name="Firek B.A."/>
            <person name="Baker R."/>
            <person name="Thomas B.C."/>
            <person name="Morowitz M.J."/>
            <person name="Banfield J.F."/>
        </authorList>
    </citation>
    <scope>NUCLEOTIDE SEQUENCE [LARGE SCALE GENOMIC DNA]</scope>
    <source>
        <strain evidence="2">S2_018_000_R3_110</strain>
    </source>
</reference>
<name>A0A2W4ZCL2_9SPHN</name>
<dbReference type="AlphaFoldDB" id="A0A2W4ZCL2"/>
<dbReference type="InterPro" id="IPR011611">
    <property type="entry name" value="PfkB_dom"/>
</dbReference>
<dbReference type="Gene3D" id="3.40.1190.20">
    <property type="match status" value="1"/>
</dbReference>